<dbReference type="SMART" id="SM01131">
    <property type="entry name" value="DHHA2"/>
    <property type="match status" value="1"/>
</dbReference>
<dbReference type="Pfam" id="PF02833">
    <property type="entry name" value="DHHA2"/>
    <property type="match status" value="1"/>
</dbReference>
<dbReference type="InterPro" id="IPR038763">
    <property type="entry name" value="DHH_sf"/>
</dbReference>
<dbReference type="EMBL" id="JAAWVO010064906">
    <property type="protein sequence ID" value="MBN3323384.1"/>
    <property type="molecule type" value="Genomic_DNA"/>
</dbReference>
<dbReference type="SUPFAM" id="SSF64182">
    <property type="entry name" value="DHH phosphoesterases"/>
    <property type="match status" value="1"/>
</dbReference>
<sequence>MKTSHLSSPADLIIHRKRRLAAALQHNLLSLLPRGSGVHSRRDAGSERARVIWNYAVGRAPGSPIAPSLPGCPGSVWCRGVSGQRLRPGLQLNIALCSLSPGSQAPPAVETGGPAGPPYVVSSVQTSRLCGAPVHPVTDGHMNRKECRSAEDGSGVHVVLGNEACDLDSMVSALAFAYFLAKTTAKPAVVPVLNIRRSEFPLRPENTFLLREAGLPQEGLLFRDEIDLQALHRTGRLALTLVDHNVLPRADSSLEGAVVEVIDHHHLDRVPSPSCPLTVEPVGSCATLVMEHISQRAPEVLDRQVAQLLYGTIILDCVNMAPEAGKVTPKDSQSVALLEARFPDLPPRGALFDALQNAKFDVSGLSTEQMLLKDMKAESGGDVSLAVSVVYVILETFLQRPGLQQELCEFCHRHRYSVLVVMTISFNERKEPFRQIAVYSASTALREQVSQALERAQNPDLNLSPMSSPYADIKAYLQGNTLASRKKVMPILKAFLRGLERRTGHYGEEEDSQVPPTPMNSLVEGCPLDNGPPRFSAEAILEKFGRMAEENSAEDASSGGP</sequence>
<comment type="similarity">
    <text evidence="2">Belongs to the PPase class C family. Prune subfamily.</text>
</comment>
<dbReference type="GO" id="GO:0004309">
    <property type="term" value="F:exopolyphosphatase activity"/>
    <property type="evidence" value="ECO:0007669"/>
    <property type="project" value="TreeGrafter"/>
</dbReference>
<keyword evidence="8" id="KW-1185">Reference proteome</keyword>
<name>A0A8J7P0Y1_ATRSP</name>
<keyword evidence="3" id="KW-0479">Metal-binding</keyword>
<dbReference type="PANTHER" id="PTHR12112">
    <property type="entry name" value="BNIP - RELATED"/>
    <property type="match status" value="1"/>
</dbReference>
<dbReference type="PANTHER" id="PTHR12112:SF47">
    <property type="entry name" value="EXOPOLYPHOSPHATASE PRUNE1"/>
    <property type="match status" value="1"/>
</dbReference>
<evidence type="ECO:0000256" key="2">
    <source>
        <dbReference type="ARBA" id="ARBA00010331"/>
    </source>
</evidence>
<keyword evidence="5" id="KW-0464">Manganese</keyword>
<evidence type="ECO:0000259" key="6">
    <source>
        <dbReference type="SMART" id="SM01131"/>
    </source>
</evidence>
<evidence type="ECO:0000313" key="7">
    <source>
        <dbReference type="EMBL" id="MBN3323384.1"/>
    </source>
</evidence>
<feature type="domain" description="DHHA2" evidence="6">
    <location>
        <begin position="352"/>
        <end position="496"/>
    </location>
</feature>
<evidence type="ECO:0000313" key="8">
    <source>
        <dbReference type="Proteomes" id="UP000736164"/>
    </source>
</evidence>
<proteinExistence type="inferred from homology"/>
<accession>A0A8J7P0Y1</accession>
<evidence type="ECO:0000256" key="5">
    <source>
        <dbReference type="ARBA" id="ARBA00023211"/>
    </source>
</evidence>
<evidence type="ECO:0000256" key="1">
    <source>
        <dbReference type="ARBA" id="ARBA00001936"/>
    </source>
</evidence>
<evidence type="ECO:0000256" key="4">
    <source>
        <dbReference type="ARBA" id="ARBA00022801"/>
    </source>
</evidence>
<gene>
    <name evidence="7" type="primary">Prune1</name>
    <name evidence="7" type="ORF">GTO95_0005487</name>
</gene>
<dbReference type="Pfam" id="PF01368">
    <property type="entry name" value="DHH"/>
    <property type="match status" value="1"/>
</dbReference>
<feature type="non-terminal residue" evidence="7">
    <location>
        <position position="561"/>
    </location>
</feature>
<keyword evidence="4" id="KW-0378">Hydrolase</keyword>
<dbReference type="Gene3D" id="3.10.310.20">
    <property type="entry name" value="DHHA2 domain"/>
    <property type="match status" value="1"/>
</dbReference>
<dbReference type="InterPro" id="IPR038222">
    <property type="entry name" value="DHHA2_dom_sf"/>
</dbReference>
<dbReference type="InterPro" id="IPR004097">
    <property type="entry name" value="DHHA2"/>
</dbReference>
<dbReference type="Gene3D" id="3.90.1640.10">
    <property type="entry name" value="inorganic pyrophosphatase (n-terminal core)"/>
    <property type="match status" value="1"/>
</dbReference>
<dbReference type="GO" id="GO:0046872">
    <property type="term" value="F:metal ion binding"/>
    <property type="evidence" value="ECO:0007669"/>
    <property type="project" value="UniProtKB-KW"/>
</dbReference>
<dbReference type="GO" id="GO:0005737">
    <property type="term" value="C:cytoplasm"/>
    <property type="evidence" value="ECO:0007669"/>
    <property type="project" value="InterPro"/>
</dbReference>
<feature type="non-terminal residue" evidence="7">
    <location>
        <position position="1"/>
    </location>
</feature>
<dbReference type="FunFam" id="3.90.1640.10:FF:000004">
    <property type="entry name" value="Prune exopolyphosphatase 1"/>
    <property type="match status" value="1"/>
</dbReference>
<dbReference type="AlphaFoldDB" id="A0A8J7P0Y1"/>
<comment type="cofactor">
    <cofactor evidence="1">
        <name>Mn(2+)</name>
        <dbReference type="ChEBI" id="CHEBI:29035"/>
    </cofactor>
</comment>
<evidence type="ECO:0000256" key="3">
    <source>
        <dbReference type="ARBA" id="ARBA00022723"/>
    </source>
</evidence>
<reference evidence="7" key="1">
    <citation type="journal article" date="2021" name="Cell">
        <title>Tracing the genetic footprints of vertebrate landing in non-teleost ray-finned fishes.</title>
        <authorList>
            <person name="Bi X."/>
            <person name="Wang K."/>
            <person name="Yang L."/>
            <person name="Pan H."/>
            <person name="Jiang H."/>
            <person name="Wei Q."/>
            <person name="Fang M."/>
            <person name="Yu H."/>
            <person name="Zhu C."/>
            <person name="Cai Y."/>
            <person name="He Y."/>
            <person name="Gan X."/>
            <person name="Zeng H."/>
            <person name="Yu D."/>
            <person name="Zhu Y."/>
            <person name="Jiang H."/>
            <person name="Qiu Q."/>
            <person name="Yang H."/>
            <person name="Zhang Y.E."/>
            <person name="Wang W."/>
            <person name="Zhu M."/>
            <person name="He S."/>
            <person name="Zhang G."/>
        </authorList>
    </citation>
    <scope>NUCLEOTIDE SEQUENCE</scope>
    <source>
        <strain evidence="7">Allg_001</strain>
    </source>
</reference>
<dbReference type="InterPro" id="IPR001667">
    <property type="entry name" value="DDH_dom"/>
</dbReference>
<comment type="caution">
    <text evidence="7">The sequence shown here is derived from an EMBL/GenBank/DDBJ whole genome shotgun (WGS) entry which is preliminary data.</text>
</comment>
<protein>
    <submittedName>
        <fullName evidence="7">PRUN1 Exopolyphosphatase</fullName>
    </submittedName>
</protein>
<organism evidence="7 8">
    <name type="scientific">Atractosteus spatula</name>
    <name type="common">Alligator gar</name>
    <name type="synonym">Lepisosteus spatula</name>
    <dbReference type="NCBI Taxonomy" id="7917"/>
    <lineage>
        <taxon>Eukaryota</taxon>
        <taxon>Metazoa</taxon>
        <taxon>Chordata</taxon>
        <taxon>Craniata</taxon>
        <taxon>Vertebrata</taxon>
        <taxon>Euteleostomi</taxon>
        <taxon>Actinopterygii</taxon>
        <taxon>Neopterygii</taxon>
        <taxon>Holostei</taxon>
        <taxon>Semionotiformes</taxon>
        <taxon>Lepisosteidae</taxon>
        <taxon>Atractosteus</taxon>
    </lineage>
</organism>
<dbReference type="Proteomes" id="UP000736164">
    <property type="component" value="Unassembled WGS sequence"/>
</dbReference>